<dbReference type="GeneID" id="34758437"/>
<dbReference type="Pfam" id="PF22725">
    <property type="entry name" value="GFO_IDH_MocA_C3"/>
    <property type="match status" value="1"/>
</dbReference>
<dbReference type="STRING" id="203275.BFO_1210"/>
<dbReference type="PROSITE" id="PS51318">
    <property type="entry name" value="TAT"/>
    <property type="match status" value="1"/>
</dbReference>
<dbReference type="GO" id="GO:0000166">
    <property type="term" value="F:nucleotide binding"/>
    <property type="evidence" value="ECO:0007669"/>
    <property type="project" value="InterPro"/>
</dbReference>
<dbReference type="KEGG" id="tfo:BFO_1210"/>
<dbReference type="InterPro" id="IPR006311">
    <property type="entry name" value="TAT_signal"/>
</dbReference>
<dbReference type="EMBL" id="CP003191">
    <property type="protein sequence ID" value="AEW22480.1"/>
    <property type="molecule type" value="Genomic_DNA"/>
</dbReference>
<evidence type="ECO:0000256" key="1">
    <source>
        <dbReference type="SAM" id="SignalP"/>
    </source>
</evidence>
<dbReference type="Pfam" id="PF01408">
    <property type="entry name" value="GFO_IDH_MocA"/>
    <property type="match status" value="1"/>
</dbReference>
<reference evidence="5" key="1">
    <citation type="submission" date="2011-12" db="EMBL/GenBank/DDBJ databases">
        <title>Complete sequence of Tannerella forsythia ATCC 43037.</title>
        <authorList>
            <person name="Dewhirst F."/>
            <person name="Tanner A."/>
            <person name="Izard J."/>
            <person name="Brinkac L."/>
            <person name="Durkin A.S."/>
            <person name="Hostetler J."/>
            <person name="Shetty J."/>
            <person name="Torralba M."/>
            <person name="Gill S."/>
            <person name="Nelson K."/>
        </authorList>
    </citation>
    <scope>NUCLEOTIDE SEQUENCE [LARGE SCALE GENOMIC DNA]</scope>
    <source>
        <strain evidence="5">ATCC 43037 / JCM 10827 / CCUG 33226 / KCTC 5666 / FDC 338</strain>
    </source>
</reference>
<dbReference type="InterPro" id="IPR050463">
    <property type="entry name" value="Gfo/Idh/MocA_oxidrdct_glycsds"/>
</dbReference>
<dbReference type="SUPFAM" id="SSF51735">
    <property type="entry name" value="NAD(P)-binding Rossmann-fold domains"/>
    <property type="match status" value="1"/>
</dbReference>
<proteinExistence type="predicted"/>
<sequence length="466" mass="51122">MTKKSSISRRSFLKSTALAGAAGMVGTGGAATLLTSCGGGASSNENANAANKPLKEPGTYYVPELPDMAADGKELKAGIIGCGGRGSGAAMNFLAAANGVSIVALGDTFQDRVDSLAQKLKDEKNIDIPADKRFVGLDAYKQVIDSDVDVVIVATPPNFRPIHFQYAVEKSKHCFLEKPICVDAVGYRTIMATAKQAQAKNLCVITGTQRHHQRSYIASYQQIMNGAIGEITGGTVYWNQSMLWYRERRAGWSDCEWMIRDWVNWKWLSGDHIVEQHVHNIDVFTWFSGLKPVKAVGFGSRQRRITGDQYDNFSIDFTMENGIHLHSMCRQIDGCANNVSEFIQGTKGSWNSADMEIKDLAGNVIWKYDVEAEKASFKQNDPYTLEHVNWINTIRAGKSIDQASETAVSNMAAIMGRESAYTGEETTWEAMTAAALDYTPADLNLGKMDMKPFVVPVPGKPLEKKS</sequence>
<feature type="domain" description="Gfo/Idh/MocA-like oxidoreductase N-terminal" evidence="2">
    <location>
        <begin position="76"/>
        <end position="199"/>
    </location>
</feature>
<dbReference type="Gene3D" id="3.40.50.720">
    <property type="entry name" value="NAD(P)-binding Rossmann-like Domain"/>
    <property type="match status" value="1"/>
</dbReference>
<dbReference type="RefSeq" id="WP_014224616.1">
    <property type="nucleotide sequence ID" value="NC_016610.1"/>
</dbReference>
<gene>
    <name evidence="4" type="ordered locus">BFO_1210</name>
</gene>
<dbReference type="AlphaFoldDB" id="G8UJ44"/>
<name>G8UJ44_TANFA</name>
<dbReference type="eggNOG" id="COG0673">
    <property type="taxonomic scope" value="Bacteria"/>
</dbReference>
<dbReference type="PATRIC" id="fig|203275.8.peg.1086"/>
<dbReference type="InterPro" id="IPR036291">
    <property type="entry name" value="NAD(P)-bd_dom_sf"/>
</dbReference>
<dbReference type="HOGENOM" id="CLU_640667_0_0_10"/>
<evidence type="ECO:0000313" key="5">
    <source>
        <dbReference type="Proteomes" id="UP000005436"/>
    </source>
</evidence>
<dbReference type="InterPro" id="IPR055170">
    <property type="entry name" value="GFO_IDH_MocA-like_dom"/>
</dbReference>
<dbReference type="SUPFAM" id="SSF55347">
    <property type="entry name" value="Glyceraldehyde-3-phosphate dehydrogenase-like, C-terminal domain"/>
    <property type="match status" value="1"/>
</dbReference>
<protein>
    <submittedName>
        <fullName evidence="4">Tat pathway signal sequence domain protein</fullName>
    </submittedName>
</protein>
<evidence type="ECO:0000313" key="4">
    <source>
        <dbReference type="EMBL" id="AEW22480.1"/>
    </source>
</evidence>
<keyword evidence="1" id="KW-0732">Signal</keyword>
<evidence type="ECO:0000259" key="2">
    <source>
        <dbReference type="Pfam" id="PF01408"/>
    </source>
</evidence>
<dbReference type="Gene3D" id="3.30.360.10">
    <property type="entry name" value="Dihydrodipicolinate Reductase, domain 2"/>
    <property type="match status" value="1"/>
</dbReference>
<dbReference type="InterPro" id="IPR000683">
    <property type="entry name" value="Gfo/Idh/MocA-like_OxRdtase_N"/>
</dbReference>
<organism evidence="4 5">
    <name type="scientific">Tannerella forsythia (strain ATCC 43037 / JCM 10827 / CCUG 21028 A / KCTC 5666 / FDC 338)</name>
    <name type="common">Bacteroides forsythus</name>
    <dbReference type="NCBI Taxonomy" id="203275"/>
    <lineage>
        <taxon>Bacteria</taxon>
        <taxon>Pseudomonadati</taxon>
        <taxon>Bacteroidota</taxon>
        <taxon>Bacteroidia</taxon>
        <taxon>Bacteroidales</taxon>
        <taxon>Tannerellaceae</taxon>
        <taxon>Tannerella</taxon>
    </lineage>
</organism>
<keyword evidence="5" id="KW-1185">Reference proteome</keyword>
<dbReference type="Pfam" id="PF10518">
    <property type="entry name" value="TAT_signal"/>
    <property type="match status" value="1"/>
</dbReference>
<dbReference type="PANTHER" id="PTHR43818">
    <property type="entry name" value="BCDNA.GH03377"/>
    <property type="match status" value="1"/>
</dbReference>
<dbReference type="Proteomes" id="UP000005436">
    <property type="component" value="Chromosome"/>
</dbReference>
<evidence type="ECO:0000259" key="3">
    <source>
        <dbReference type="Pfam" id="PF22725"/>
    </source>
</evidence>
<feature type="chain" id="PRO_5003518195" evidence="1">
    <location>
        <begin position="31"/>
        <end position="466"/>
    </location>
</feature>
<accession>G8UJ44</accession>
<feature type="signal peptide" evidence="1">
    <location>
        <begin position="1"/>
        <end position="30"/>
    </location>
</feature>
<dbReference type="PANTHER" id="PTHR43818:SF5">
    <property type="entry name" value="OXIDOREDUCTASE FAMILY PROTEIN"/>
    <property type="match status" value="1"/>
</dbReference>
<feature type="domain" description="GFO/IDH/MocA-like oxidoreductase" evidence="3">
    <location>
        <begin position="222"/>
        <end position="349"/>
    </location>
</feature>
<dbReference type="InterPro" id="IPR019546">
    <property type="entry name" value="TAT_signal_bac_arc"/>
</dbReference>